<accession>A0A0L6V8G7</accession>
<protein>
    <recommendedName>
        <fullName evidence="3">HAT C-terminal dimerisation domain-containing protein</fullName>
    </recommendedName>
</protein>
<evidence type="ECO:0008006" key="3">
    <source>
        <dbReference type="Google" id="ProtNLM"/>
    </source>
</evidence>
<dbReference type="EMBL" id="LAVV01007296">
    <property type="protein sequence ID" value="KNZ56395.1"/>
    <property type="molecule type" value="Genomic_DNA"/>
</dbReference>
<reference evidence="1 2" key="1">
    <citation type="submission" date="2015-08" db="EMBL/GenBank/DDBJ databases">
        <title>Next Generation Sequencing and Analysis of the Genome of Puccinia sorghi L Schw, the Causal Agent of Maize Common Rust.</title>
        <authorList>
            <person name="Rochi L."/>
            <person name="Burguener G."/>
            <person name="Darino M."/>
            <person name="Turjanski A."/>
            <person name="Kreff E."/>
            <person name="Dieguez M.J."/>
            <person name="Sacco F."/>
        </authorList>
    </citation>
    <scope>NUCLEOTIDE SEQUENCE [LARGE SCALE GENOMIC DNA]</scope>
    <source>
        <strain evidence="1 2">RO10H11247</strain>
    </source>
</reference>
<organism evidence="1 2">
    <name type="scientific">Puccinia sorghi</name>
    <dbReference type="NCBI Taxonomy" id="27349"/>
    <lineage>
        <taxon>Eukaryota</taxon>
        <taxon>Fungi</taxon>
        <taxon>Dikarya</taxon>
        <taxon>Basidiomycota</taxon>
        <taxon>Pucciniomycotina</taxon>
        <taxon>Pucciniomycetes</taxon>
        <taxon>Pucciniales</taxon>
        <taxon>Pucciniaceae</taxon>
        <taxon>Puccinia</taxon>
    </lineage>
</organism>
<dbReference type="Proteomes" id="UP000037035">
    <property type="component" value="Unassembled WGS sequence"/>
</dbReference>
<comment type="caution">
    <text evidence="1">The sequence shown here is derived from an EMBL/GenBank/DDBJ whole genome shotgun (WGS) entry which is preliminary data.</text>
</comment>
<proteinExistence type="predicted"/>
<dbReference type="AlphaFoldDB" id="A0A0L6V8G7"/>
<evidence type="ECO:0000313" key="2">
    <source>
        <dbReference type="Proteomes" id="UP000037035"/>
    </source>
</evidence>
<evidence type="ECO:0000313" key="1">
    <source>
        <dbReference type="EMBL" id="KNZ56395.1"/>
    </source>
</evidence>
<keyword evidence="2" id="KW-1185">Reference proteome</keyword>
<gene>
    <name evidence="1" type="ORF">VP01_2413g4</name>
</gene>
<sequence>MLAFEFSYQGNGGCEEELAIWFLRKCLSSDVSQDDKKKLEEYQEEALDCETLVMATFLHPAFCLRFFAHCWPEIEQHRSHLLIFQFSSQFFGKQRARGLCQKYGPLSNTSCKGLKEYFNMVEGPFREISSSSCAAEKMFFSADNVCSSGCGMLKPRIIERFLNSHMWLKQGIQVTGKFEKAQNIFKNYVDFSQKNF</sequence>
<name>A0A0L6V8G7_9BASI</name>
<dbReference type="VEuPathDB" id="FungiDB:VP01_2413g4"/>